<feature type="transmembrane region" description="Helical" evidence="1">
    <location>
        <begin position="89"/>
        <end position="110"/>
    </location>
</feature>
<keyword evidence="4" id="KW-1185">Reference proteome</keyword>
<evidence type="ECO:0000313" key="3">
    <source>
        <dbReference type="EMBL" id="MBD8524620.1"/>
    </source>
</evidence>
<dbReference type="RefSeq" id="WP_192027965.1">
    <property type="nucleotide sequence ID" value="NZ_JACYTR010000003.1"/>
</dbReference>
<dbReference type="EMBL" id="JACYTR010000003">
    <property type="protein sequence ID" value="MBD8524620.1"/>
    <property type="molecule type" value="Genomic_DNA"/>
</dbReference>
<feature type="transmembrane region" description="Helical" evidence="1">
    <location>
        <begin position="12"/>
        <end position="35"/>
    </location>
</feature>
<evidence type="ECO:0000313" key="4">
    <source>
        <dbReference type="Proteomes" id="UP000613768"/>
    </source>
</evidence>
<evidence type="ECO:0000259" key="2">
    <source>
        <dbReference type="Pfam" id="PF02517"/>
    </source>
</evidence>
<keyword evidence="1" id="KW-0812">Transmembrane</keyword>
<name>A0AAW3ZI51_9GAMM</name>
<feature type="transmembrane region" description="Helical" evidence="1">
    <location>
        <begin position="217"/>
        <end position="236"/>
    </location>
</feature>
<dbReference type="Proteomes" id="UP000613768">
    <property type="component" value="Unassembled WGS sequence"/>
</dbReference>
<feature type="transmembrane region" description="Helical" evidence="1">
    <location>
        <begin position="162"/>
        <end position="184"/>
    </location>
</feature>
<protein>
    <submittedName>
        <fullName evidence="3">CPBP family intramembrane metalloprotease</fullName>
    </submittedName>
</protein>
<dbReference type="GO" id="GO:0008237">
    <property type="term" value="F:metallopeptidase activity"/>
    <property type="evidence" value="ECO:0007669"/>
    <property type="project" value="UniProtKB-KW"/>
</dbReference>
<sequence>MGLNALPPATRMRCFIAFIVGCVLWLAATVLSHVVPTVALGLELVGLTFAIVAAIQLVLGPLAVWLALRIPGWTLADIGLRRAHWRADAAIGFAVAAVFAVLQFGLIIPATGGAERSDVVANVAQLGHSVPGLLAFIALAWAGSLSEELFFRGFLLNVLRRLFGSGRLAIILASAFVIVFFAALHGYQGWAGMIDTSLYGGLTMTLLYLWRGGRLTACIVAHAGWNTIACIALWGWF</sequence>
<accession>A0AAW3ZI51</accession>
<keyword evidence="1" id="KW-1133">Transmembrane helix</keyword>
<keyword evidence="3" id="KW-0378">Hydrolase</keyword>
<dbReference type="GO" id="GO:0080120">
    <property type="term" value="P:CAAX-box protein maturation"/>
    <property type="evidence" value="ECO:0007669"/>
    <property type="project" value="UniProtKB-ARBA"/>
</dbReference>
<feature type="transmembrane region" description="Helical" evidence="1">
    <location>
        <begin position="190"/>
        <end position="210"/>
    </location>
</feature>
<evidence type="ECO:0000256" key="1">
    <source>
        <dbReference type="SAM" id="Phobius"/>
    </source>
</evidence>
<proteinExistence type="predicted"/>
<dbReference type="Pfam" id="PF02517">
    <property type="entry name" value="Rce1-like"/>
    <property type="match status" value="1"/>
</dbReference>
<organism evidence="3 4">
    <name type="scientific">Pseudomarimonas arenosa</name>
    <dbReference type="NCBI Taxonomy" id="2774145"/>
    <lineage>
        <taxon>Bacteria</taxon>
        <taxon>Pseudomonadati</taxon>
        <taxon>Pseudomonadota</taxon>
        <taxon>Gammaproteobacteria</taxon>
        <taxon>Lysobacterales</taxon>
        <taxon>Lysobacteraceae</taxon>
        <taxon>Pseudomarimonas</taxon>
    </lineage>
</organism>
<dbReference type="InterPro" id="IPR003675">
    <property type="entry name" value="Rce1/LyrA-like_dom"/>
</dbReference>
<keyword evidence="3" id="KW-0482">Metalloprotease</keyword>
<comment type="caution">
    <text evidence="3">The sequence shown here is derived from an EMBL/GenBank/DDBJ whole genome shotgun (WGS) entry which is preliminary data.</text>
</comment>
<feature type="transmembrane region" description="Helical" evidence="1">
    <location>
        <begin position="130"/>
        <end position="150"/>
    </location>
</feature>
<dbReference type="AlphaFoldDB" id="A0AAW3ZI51"/>
<feature type="domain" description="CAAX prenyl protease 2/Lysostaphin resistance protein A-like" evidence="2">
    <location>
        <begin position="133"/>
        <end position="228"/>
    </location>
</feature>
<keyword evidence="3" id="KW-0645">Protease</keyword>
<feature type="transmembrane region" description="Helical" evidence="1">
    <location>
        <begin position="47"/>
        <end position="68"/>
    </location>
</feature>
<reference evidence="3 4" key="1">
    <citation type="submission" date="2020-09" db="EMBL/GenBank/DDBJ databases">
        <title>Pseudoxanthomonas sp. CAU 1598 isolated from sand of Yaerae Beach.</title>
        <authorList>
            <person name="Kim W."/>
        </authorList>
    </citation>
    <scope>NUCLEOTIDE SEQUENCE [LARGE SCALE GENOMIC DNA]</scope>
    <source>
        <strain evidence="3 4">CAU 1598</strain>
    </source>
</reference>
<gene>
    <name evidence="3" type="ORF">IFO71_02600</name>
</gene>
<dbReference type="GO" id="GO:0004175">
    <property type="term" value="F:endopeptidase activity"/>
    <property type="evidence" value="ECO:0007669"/>
    <property type="project" value="UniProtKB-ARBA"/>
</dbReference>
<keyword evidence="1" id="KW-0472">Membrane</keyword>